<dbReference type="Proteomes" id="UP000238071">
    <property type="component" value="Unassembled WGS sequence"/>
</dbReference>
<keyword evidence="2" id="KW-1185">Reference proteome</keyword>
<gene>
    <name evidence="1" type="ORF">B0F88_10387</name>
</gene>
<accession>A0A2S6H5B6</accession>
<dbReference type="Gene3D" id="1.10.10.60">
    <property type="entry name" value="Homeodomain-like"/>
    <property type="match status" value="1"/>
</dbReference>
<protein>
    <submittedName>
        <fullName evidence="1">Uncharacterized protein</fullName>
    </submittedName>
</protein>
<comment type="caution">
    <text evidence="1">The sequence shown here is derived from an EMBL/GenBank/DDBJ whole genome shotgun (WGS) entry which is preliminary data.</text>
</comment>
<evidence type="ECO:0000313" key="2">
    <source>
        <dbReference type="Proteomes" id="UP000238071"/>
    </source>
</evidence>
<dbReference type="EMBL" id="PTIY01000003">
    <property type="protein sequence ID" value="PPK72654.1"/>
    <property type="molecule type" value="Genomic_DNA"/>
</dbReference>
<evidence type="ECO:0000313" key="1">
    <source>
        <dbReference type="EMBL" id="PPK72654.1"/>
    </source>
</evidence>
<name>A0A2S6H5B6_9GAMM</name>
<dbReference type="AlphaFoldDB" id="A0A2S6H5B6"/>
<dbReference type="RefSeq" id="WP_146083314.1">
    <property type="nucleotide sequence ID" value="NZ_PTIY01000003.1"/>
</dbReference>
<reference evidence="1 2" key="1">
    <citation type="submission" date="2018-02" db="EMBL/GenBank/DDBJ databases">
        <title>Subsurface microbial communities from deep shales in Ohio and West Virginia, USA.</title>
        <authorList>
            <person name="Wrighton K."/>
        </authorList>
    </citation>
    <scope>NUCLEOTIDE SEQUENCE [LARGE SCALE GENOMIC DNA]</scope>
    <source>
        <strain evidence="1 2">OWC-G53F</strain>
    </source>
</reference>
<proteinExistence type="predicted"/>
<organism evidence="1 2">
    <name type="scientific">Methylobacter tundripaludum</name>
    <dbReference type="NCBI Taxonomy" id="173365"/>
    <lineage>
        <taxon>Bacteria</taxon>
        <taxon>Pseudomonadati</taxon>
        <taxon>Pseudomonadota</taxon>
        <taxon>Gammaproteobacteria</taxon>
        <taxon>Methylococcales</taxon>
        <taxon>Methylococcaceae</taxon>
        <taxon>Methylobacter</taxon>
    </lineage>
</organism>
<sequence length="162" mass="18260">MQANTSNNIDDAIKQAVAQEFNGMNHRELMQKYRISMRDIYVSIRVIQADHCQACRQSAVTALRSALSSLVDPGLHQYLPDNQLGALVRLLDALGEIDAAQRLRSLYLSRRQYCGGVQGHPDMAPRLRRALGIPGLGVCLRWLAVLWFRARSWALFKGWLNA</sequence>
<dbReference type="OrthoDB" id="8906055at2"/>